<evidence type="ECO:0000256" key="2">
    <source>
        <dbReference type="ARBA" id="ARBA00004613"/>
    </source>
</evidence>
<evidence type="ECO:0000256" key="3">
    <source>
        <dbReference type="ARBA" id="ARBA00022525"/>
    </source>
</evidence>
<dbReference type="GO" id="GO:0043657">
    <property type="term" value="C:host cell"/>
    <property type="evidence" value="ECO:0007669"/>
    <property type="project" value="UniProtKB-SubCell"/>
</dbReference>
<feature type="domain" description="Crinkler effector protein N-terminal" evidence="4">
    <location>
        <begin position="90"/>
        <end position="144"/>
    </location>
</feature>
<dbReference type="InterPro" id="IPR045379">
    <property type="entry name" value="Crinkler_N"/>
</dbReference>
<dbReference type="Pfam" id="PF20147">
    <property type="entry name" value="Crinkler"/>
    <property type="match status" value="1"/>
</dbReference>
<accession>A0A9W7CHF5</accession>
<dbReference type="Proteomes" id="UP001165083">
    <property type="component" value="Unassembled WGS sequence"/>
</dbReference>
<dbReference type="AlphaFoldDB" id="A0A9W7CHF5"/>
<keyword evidence="3" id="KW-0964">Secreted</keyword>
<organism evidence="5 6">
    <name type="scientific">Phytophthora lilii</name>
    <dbReference type="NCBI Taxonomy" id="2077276"/>
    <lineage>
        <taxon>Eukaryota</taxon>
        <taxon>Sar</taxon>
        <taxon>Stramenopiles</taxon>
        <taxon>Oomycota</taxon>
        <taxon>Peronosporomycetes</taxon>
        <taxon>Peronosporales</taxon>
        <taxon>Peronosporaceae</taxon>
        <taxon>Phytophthora</taxon>
    </lineage>
</organism>
<reference evidence="5" key="1">
    <citation type="submission" date="2023-04" db="EMBL/GenBank/DDBJ databases">
        <title>Phytophthora lilii NBRC 32176.</title>
        <authorList>
            <person name="Ichikawa N."/>
            <person name="Sato H."/>
            <person name="Tonouchi N."/>
        </authorList>
    </citation>
    <scope>NUCLEOTIDE SEQUENCE</scope>
    <source>
        <strain evidence="5">NBRC 32176</strain>
    </source>
</reference>
<evidence type="ECO:0000259" key="4">
    <source>
        <dbReference type="Pfam" id="PF20147"/>
    </source>
</evidence>
<name>A0A9W7CHF5_9STRA</name>
<comment type="caution">
    <text evidence="5">The sequence shown here is derived from an EMBL/GenBank/DDBJ whole genome shotgun (WGS) entry which is preliminary data.</text>
</comment>
<evidence type="ECO:0000256" key="1">
    <source>
        <dbReference type="ARBA" id="ARBA00004340"/>
    </source>
</evidence>
<dbReference type="EMBL" id="BSXW01001049">
    <property type="protein sequence ID" value="GMF33159.1"/>
    <property type="molecule type" value="Genomic_DNA"/>
</dbReference>
<comment type="subcellular location">
    <subcellularLocation>
        <location evidence="1">Host cell</location>
    </subcellularLocation>
    <subcellularLocation>
        <location evidence="2">Secreted</location>
    </subcellularLocation>
</comment>
<protein>
    <submittedName>
        <fullName evidence="5">Unnamed protein product</fullName>
    </submittedName>
</protein>
<dbReference type="GO" id="GO:0005576">
    <property type="term" value="C:extracellular region"/>
    <property type="evidence" value="ECO:0007669"/>
    <property type="project" value="UniProtKB-SubCell"/>
</dbReference>
<keyword evidence="6" id="KW-1185">Reference proteome</keyword>
<evidence type="ECO:0000313" key="5">
    <source>
        <dbReference type="EMBL" id="GMF33159.1"/>
    </source>
</evidence>
<sequence length="184" mass="20978">MSKLKSKNQNLDELTQMIIRDLEMSNDKLSKATMELYLRQLLRLYRSEKETMQWDSKEFVARIQYPNKRICQQVMARKWLQLVGEDGRDLTSATSVAVDVEDVDTLRKAVKEECPNSLANVDAADLTLFENRAKYDAKEALEEDGSFGGTKKDASSFKCLGAQKSLQVISSFLKLAQKLQKQCL</sequence>
<dbReference type="OrthoDB" id="125058at2759"/>
<gene>
    <name evidence="5" type="ORF">Plil01_001414800</name>
</gene>
<proteinExistence type="predicted"/>
<evidence type="ECO:0000313" key="6">
    <source>
        <dbReference type="Proteomes" id="UP001165083"/>
    </source>
</evidence>